<name>A0ABW5USW0_9BURK</name>
<reference evidence="7" key="1">
    <citation type="journal article" date="2019" name="Int. J. Syst. Evol. Microbiol.">
        <title>The Global Catalogue of Microorganisms (GCM) 10K type strain sequencing project: providing services to taxonomists for standard genome sequencing and annotation.</title>
        <authorList>
            <consortium name="The Broad Institute Genomics Platform"/>
            <consortium name="The Broad Institute Genome Sequencing Center for Infectious Disease"/>
            <person name="Wu L."/>
            <person name="Ma J."/>
        </authorList>
    </citation>
    <scope>NUCLEOTIDE SEQUENCE [LARGE SCALE GENOMIC DNA]</scope>
    <source>
        <strain evidence="7">TISTR 1906</strain>
    </source>
</reference>
<dbReference type="Proteomes" id="UP001597463">
    <property type="component" value="Unassembled WGS sequence"/>
</dbReference>
<accession>A0ABW5USW0</accession>
<dbReference type="Gene3D" id="1.10.10.10">
    <property type="entry name" value="Winged helix-like DNA-binding domain superfamily/Winged helix DNA-binding domain"/>
    <property type="match status" value="1"/>
</dbReference>
<feature type="domain" description="HTH lysR-type" evidence="5">
    <location>
        <begin position="1"/>
        <end position="58"/>
    </location>
</feature>
<sequence>MDIRRLQHIVALADRRNFARAAEQLHLSQPALTRSIQAAEEEFGLRLFDRGSGEVRPTPAGEFVLERARRMVFDSRCLKRDVELFRNRQVGDTACGFGPLPTQTLLAPLLQAARTEFPQVHLRALVGNWEQLLQRLKAGEIEFFVADTRELPPSAALEIHPLPAMRGGMFVRPGHPLAAHKQASLAQLHACGLAAVRLPASVRSALSRTLGLADERQLLALECDNVATLVQVTQNSNTVLAAVYPAVARELAAGTLQPLAVGKLPAIPSSAGVVWQQGRSLSPVAQWLVEHLRELAQVQADAPLVGS</sequence>
<dbReference type="InterPro" id="IPR050950">
    <property type="entry name" value="HTH-type_LysR_regulators"/>
</dbReference>
<evidence type="ECO:0000256" key="3">
    <source>
        <dbReference type="ARBA" id="ARBA00023125"/>
    </source>
</evidence>
<dbReference type="RefSeq" id="WP_066479210.1">
    <property type="nucleotide sequence ID" value="NZ_BCNT01000009.1"/>
</dbReference>
<comment type="caution">
    <text evidence="6">The sequence shown here is derived from an EMBL/GenBank/DDBJ whole genome shotgun (WGS) entry which is preliminary data.</text>
</comment>
<evidence type="ECO:0000313" key="6">
    <source>
        <dbReference type="EMBL" id="MFD2756013.1"/>
    </source>
</evidence>
<evidence type="ECO:0000256" key="1">
    <source>
        <dbReference type="ARBA" id="ARBA00009437"/>
    </source>
</evidence>
<organism evidence="6 7">
    <name type="scientific">Comamonas terrae</name>
    <dbReference type="NCBI Taxonomy" id="673548"/>
    <lineage>
        <taxon>Bacteria</taxon>
        <taxon>Pseudomonadati</taxon>
        <taxon>Pseudomonadota</taxon>
        <taxon>Betaproteobacteria</taxon>
        <taxon>Burkholderiales</taxon>
        <taxon>Comamonadaceae</taxon>
        <taxon>Comamonas</taxon>
    </lineage>
</organism>
<dbReference type="InterPro" id="IPR036388">
    <property type="entry name" value="WH-like_DNA-bd_sf"/>
</dbReference>
<evidence type="ECO:0000313" key="7">
    <source>
        <dbReference type="Proteomes" id="UP001597463"/>
    </source>
</evidence>
<keyword evidence="7" id="KW-1185">Reference proteome</keyword>
<proteinExistence type="inferred from homology"/>
<dbReference type="Pfam" id="PF00126">
    <property type="entry name" value="HTH_1"/>
    <property type="match status" value="1"/>
</dbReference>
<dbReference type="CDD" id="cd05466">
    <property type="entry name" value="PBP2_LTTR_substrate"/>
    <property type="match status" value="1"/>
</dbReference>
<dbReference type="PRINTS" id="PR00039">
    <property type="entry name" value="HTHLYSR"/>
</dbReference>
<dbReference type="PANTHER" id="PTHR30419">
    <property type="entry name" value="HTH-TYPE TRANSCRIPTIONAL REGULATOR YBHD"/>
    <property type="match status" value="1"/>
</dbReference>
<dbReference type="SUPFAM" id="SSF53850">
    <property type="entry name" value="Periplasmic binding protein-like II"/>
    <property type="match status" value="1"/>
</dbReference>
<dbReference type="SUPFAM" id="SSF46785">
    <property type="entry name" value="Winged helix' DNA-binding domain"/>
    <property type="match status" value="1"/>
</dbReference>
<dbReference type="Pfam" id="PF03466">
    <property type="entry name" value="LysR_substrate"/>
    <property type="match status" value="1"/>
</dbReference>
<evidence type="ECO:0000256" key="4">
    <source>
        <dbReference type="ARBA" id="ARBA00023163"/>
    </source>
</evidence>
<evidence type="ECO:0000259" key="5">
    <source>
        <dbReference type="PROSITE" id="PS50931"/>
    </source>
</evidence>
<comment type="similarity">
    <text evidence="1">Belongs to the LysR transcriptional regulatory family.</text>
</comment>
<evidence type="ECO:0000256" key="2">
    <source>
        <dbReference type="ARBA" id="ARBA00023015"/>
    </source>
</evidence>
<dbReference type="InterPro" id="IPR005119">
    <property type="entry name" value="LysR_subst-bd"/>
</dbReference>
<dbReference type="InterPro" id="IPR036390">
    <property type="entry name" value="WH_DNA-bd_sf"/>
</dbReference>
<dbReference type="InterPro" id="IPR000847">
    <property type="entry name" value="LysR_HTH_N"/>
</dbReference>
<keyword evidence="2" id="KW-0805">Transcription regulation</keyword>
<dbReference type="Gene3D" id="3.40.190.290">
    <property type="match status" value="1"/>
</dbReference>
<dbReference type="EMBL" id="JBHUMV010000009">
    <property type="protein sequence ID" value="MFD2756013.1"/>
    <property type="molecule type" value="Genomic_DNA"/>
</dbReference>
<dbReference type="PROSITE" id="PS50931">
    <property type="entry name" value="HTH_LYSR"/>
    <property type="match status" value="1"/>
</dbReference>
<protein>
    <submittedName>
        <fullName evidence="6">LysR family transcriptional regulator</fullName>
    </submittedName>
</protein>
<keyword evidence="4" id="KW-0804">Transcription</keyword>
<keyword evidence="3" id="KW-0238">DNA-binding</keyword>
<gene>
    <name evidence="6" type="ORF">ACFSW6_18240</name>
</gene>
<dbReference type="PANTHER" id="PTHR30419:SF30">
    <property type="entry name" value="LYSR FAMILY TRANSCRIPTIONAL REGULATOR"/>
    <property type="match status" value="1"/>
</dbReference>